<proteinExistence type="predicted"/>
<organism evidence="2 3">
    <name type="scientific">Pleurodeles waltl</name>
    <name type="common">Iberian ribbed newt</name>
    <dbReference type="NCBI Taxonomy" id="8319"/>
    <lineage>
        <taxon>Eukaryota</taxon>
        <taxon>Metazoa</taxon>
        <taxon>Chordata</taxon>
        <taxon>Craniata</taxon>
        <taxon>Vertebrata</taxon>
        <taxon>Euteleostomi</taxon>
        <taxon>Amphibia</taxon>
        <taxon>Batrachia</taxon>
        <taxon>Caudata</taxon>
        <taxon>Salamandroidea</taxon>
        <taxon>Salamandridae</taxon>
        <taxon>Pleurodelinae</taxon>
        <taxon>Pleurodeles</taxon>
    </lineage>
</organism>
<evidence type="ECO:0000313" key="3">
    <source>
        <dbReference type="Proteomes" id="UP001066276"/>
    </source>
</evidence>
<feature type="compositionally biased region" description="Basic and acidic residues" evidence="1">
    <location>
        <begin position="48"/>
        <end position="57"/>
    </location>
</feature>
<gene>
    <name evidence="2" type="ORF">NDU88_000058</name>
</gene>
<name>A0AAV7TG19_PLEWA</name>
<dbReference type="AlphaFoldDB" id="A0AAV7TG19"/>
<sequence length="79" mass="9051">MPGLGRERSATGVLRDGPKLKRKRRDVFQLSHATKRRASVQQRSSGTQRREEAEIGKRNLQQRKRSEEEASPREAEPLA</sequence>
<dbReference type="Proteomes" id="UP001066276">
    <property type="component" value="Chromosome 3_2"/>
</dbReference>
<reference evidence="2" key="1">
    <citation type="journal article" date="2022" name="bioRxiv">
        <title>Sequencing and chromosome-scale assembly of the giantPleurodeles waltlgenome.</title>
        <authorList>
            <person name="Brown T."/>
            <person name="Elewa A."/>
            <person name="Iarovenko S."/>
            <person name="Subramanian E."/>
            <person name="Araus A.J."/>
            <person name="Petzold A."/>
            <person name="Susuki M."/>
            <person name="Suzuki K.-i.T."/>
            <person name="Hayashi T."/>
            <person name="Toyoda A."/>
            <person name="Oliveira C."/>
            <person name="Osipova E."/>
            <person name="Leigh N.D."/>
            <person name="Simon A."/>
            <person name="Yun M.H."/>
        </authorList>
    </citation>
    <scope>NUCLEOTIDE SEQUENCE</scope>
    <source>
        <strain evidence="2">20211129_DDA</strain>
        <tissue evidence="2">Liver</tissue>
    </source>
</reference>
<comment type="caution">
    <text evidence="2">The sequence shown here is derived from an EMBL/GenBank/DDBJ whole genome shotgun (WGS) entry which is preliminary data.</text>
</comment>
<evidence type="ECO:0000313" key="2">
    <source>
        <dbReference type="EMBL" id="KAJ1174767.1"/>
    </source>
</evidence>
<dbReference type="EMBL" id="JANPWB010000006">
    <property type="protein sequence ID" value="KAJ1174767.1"/>
    <property type="molecule type" value="Genomic_DNA"/>
</dbReference>
<feature type="compositionally biased region" description="Basic and acidic residues" evidence="1">
    <location>
        <begin position="64"/>
        <end position="79"/>
    </location>
</feature>
<accession>A0AAV7TG19</accession>
<protein>
    <submittedName>
        <fullName evidence="2">Uncharacterized protein</fullName>
    </submittedName>
</protein>
<feature type="region of interest" description="Disordered" evidence="1">
    <location>
        <begin position="1"/>
        <end position="79"/>
    </location>
</feature>
<keyword evidence="3" id="KW-1185">Reference proteome</keyword>
<evidence type="ECO:0000256" key="1">
    <source>
        <dbReference type="SAM" id="MobiDB-lite"/>
    </source>
</evidence>